<keyword evidence="9" id="KW-1185">Reference proteome</keyword>
<keyword evidence="3" id="KW-0862">Zinc</keyword>
<dbReference type="CDD" id="cd15571">
    <property type="entry name" value="ePHD"/>
    <property type="match status" value="1"/>
</dbReference>
<evidence type="ECO:0000259" key="7">
    <source>
        <dbReference type="PROSITE" id="PS51805"/>
    </source>
</evidence>
<feature type="region of interest" description="Disordered" evidence="5">
    <location>
        <begin position="1434"/>
        <end position="1513"/>
    </location>
</feature>
<sequence length="1513" mass="164750">MQDGCLTTGEMMGRGAAGGCGMEEKPCPVSRAPTSIPADIPARKAEGGGLGGQGVELFSQAEKTLTELSPYDIAPSEKDGGQASGSVVTNLPSGLVGLLAKYTDSRRRHKKSNSGVDSNKKASIRQKRCGKIWMESEMYFRELTLADLETLFELSKFLTSDCMRHLSIPEIGDDAAVTNSLHSANAAGPLSEPSISSDIVAATDKCGNELVAMGVPGGSVASAGRRGDEISSSGVASDIVAATGRSDEEMISIGAPSDTVAAACRSGDEMVSNGVASDIVAATGRSDEEMISIGAPSDTVAAACRSGDEMVSIEVLDDSAVSIGDCGDEMVVDDDKLMEKEDKQETRNDVCHGENKSSPHSSPGSSASVEWVLGSKNKILLASERPSKKRKLLGEDAGLQKLIVSQPCEGNPNLCHFCSQGDNESEPSNRLIACSTCGVAVHRKCYGVEENDTADFTWMCSWCKYMNHSGEVAARHISGDIKPCLLCPKQGGALKPLKTNEAGNLGHAKFAHLFCSQWMPEVFVEDTKLMEPIVNVDGIKETRRKLICSICKVKYGACVRCSNGTCRASFHPICAREANHRTEIWGKADNIDVELRAFCSKHSDIPAVNEDIQRVDSPLTIEDGTSQSQAMTSFATPPNGHNESNCKKEDTCDMQLEAPGVSKKLNGELVDLALQNGAVGTDLEQVNCRSEQSVDAEALQINHIDGVKPSVASILKTFIDRGKVNVEEIALEMGLPPDSLAATLATGILTPESQYRAISWLRSHACLGSFQRNIRLKIKSAVCSGSKPVDVTLEPDAPIAVPVKSVPPRRRTHSNMTMLEADRNSFLLKDKLDNESMLEETQVNNFRMEPNGFTAETSRDCIEKVIPDPLSISSVMEPSTNGAGSDTLAFIEPKKLSFATGGNVISDPGFAKEVPPSYLHMSVYEMLMQLKSNILFSEAESELNVLRLKKVAQLDSSSSDDGKCHNHETKNSAYSETCKNGIELEQLTKAKVLGVFDMAPEDEVEGELVYFQQRLLGTKLKRKRFSDGLVSKAVKSLPSQIDFVRSQRWDSVFVNKYLAEVREVKKQGRKEKRHKEAQAVLAAATAAAASFPRISTFRKQDLDESSSQENLAKAGHALRPSSQSQLFPRPKEMMSRVALQKVTPEKQSDFFQSNAEFGKENPRSCDVCRRPETILNSIIVCSICKVAVHLDCYRSVKDFKGPWQCELCEDMASRCPGPLPMNSSERPIPNAECVACGGTVGAFRKSADCRWIHAFCAEWTLQSTFRRGQTDPVEGLESIAMGNDACCICRIKKGVSLKCHYGHCQSTFHPSCARSAGFYMNIKSSGSKIQHKAYCGKHSSEQRLKDENQKHGTDDLKSVKQVRVELERLRLLCERIVRREKLKRDLLICSHDILASKRDSVAFSALVRSPFFRPDISSDSATTSLYNSGSEAIQKSDGMTVDSTSSVKKPPSLVGSMENDRKTDDSSTSQLVFARKHTQRMPCAGKKIPNRTLSISRNLSDDSSPNRLKFRKL</sequence>
<keyword evidence="2 4" id="KW-0863">Zinc-finger</keyword>
<protein>
    <submittedName>
        <fullName evidence="8">Uncharacterized protein</fullName>
    </submittedName>
</protein>
<feature type="compositionally biased region" description="Basic and acidic residues" evidence="5">
    <location>
        <begin position="339"/>
        <end position="357"/>
    </location>
</feature>
<dbReference type="PANTHER" id="PTHR13793">
    <property type="entry name" value="PHD FINGER PROTEINS"/>
    <property type="match status" value="1"/>
</dbReference>
<dbReference type="EnsemblPlants" id="Kaladp0076s0074.1.v1.1">
    <property type="protein sequence ID" value="Kaladp0076s0074.1.v1.1"/>
    <property type="gene ID" value="Kaladp0076s0074.v1.1"/>
</dbReference>
<evidence type="ECO:0000313" key="8">
    <source>
        <dbReference type="EnsemblPlants" id="Kaladp0076s0074.1.v1.1"/>
    </source>
</evidence>
<evidence type="ECO:0000256" key="2">
    <source>
        <dbReference type="ARBA" id="ARBA00022771"/>
    </source>
</evidence>
<dbReference type="Pfam" id="PF13831">
    <property type="entry name" value="PHD_2"/>
    <property type="match status" value="1"/>
</dbReference>
<dbReference type="InterPro" id="IPR034732">
    <property type="entry name" value="EPHD"/>
</dbReference>
<evidence type="ECO:0000256" key="4">
    <source>
        <dbReference type="PROSITE-ProRule" id="PRU00146"/>
    </source>
</evidence>
<evidence type="ECO:0000256" key="3">
    <source>
        <dbReference type="ARBA" id="ARBA00022833"/>
    </source>
</evidence>
<dbReference type="Pfam" id="PF13832">
    <property type="entry name" value="zf-HC5HC2H_2"/>
    <property type="match status" value="2"/>
</dbReference>
<dbReference type="PANTHER" id="PTHR13793:SF107">
    <property type="entry name" value="BROMODOMAIN-CONTAINING PROTEIN HOMOLOG"/>
    <property type="match status" value="1"/>
</dbReference>
<feature type="compositionally biased region" description="Polar residues" evidence="5">
    <location>
        <begin position="1491"/>
        <end position="1506"/>
    </location>
</feature>
<dbReference type="SUPFAM" id="SSF57903">
    <property type="entry name" value="FYVE/PHD zinc finger"/>
    <property type="match status" value="2"/>
</dbReference>
<dbReference type="InterPro" id="IPR001965">
    <property type="entry name" value="Znf_PHD"/>
</dbReference>
<feature type="domain" description="PHD-type" evidence="7">
    <location>
        <begin position="1202"/>
        <end position="1339"/>
    </location>
</feature>
<dbReference type="InterPro" id="IPR011011">
    <property type="entry name" value="Znf_FYVE_PHD"/>
</dbReference>
<dbReference type="Proteomes" id="UP000594263">
    <property type="component" value="Unplaced"/>
</dbReference>
<keyword evidence="1" id="KW-0479">Metal-binding</keyword>
<evidence type="ECO:0000259" key="6">
    <source>
        <dbReference type="PROSITE" id="PS50016"/>
    </source>
</evidence>
<dbReference type="GO" id="GO:0008270">
    <property type="term" value="F:zinc ion binding"/>
    <property type="evidence" value="ECO:0007669"/>
    <property type="project" value="UniProtKB-KW"/>
</dbReference>
<evidence type="ECO:0000256" key="5">
    <source>
        <dbReference type="SAM" id="MobiDB-lite"/>
    </source>
</evidence>
<feature type="compositionally biased region" description="Low complexity" evidence="5">
    <location>
        <begin position="358"/>
        <end position="368"/>
    </location>
</feature>
<dbReference type="InterPro" id="IPR013083">
    <property type="entry name" value="Znf_RING/FYVE/PHD"/>
</dbReference>
<organism evidence="8 9">
    <name type="scientific">Kalanchoe fedtschenkoi</name>
    <name type="common">Lavender scallops</name>
    <name type="synonym">South American air plant</name>
    <dbReference type="NCBI Taxonomy" id="63787"/>
    <lineage>
        <taxon>Eukaryota</taxon>
        <taxon>Viridiplantae</taxon>
        <taxon>Streptophyta</taxon>
        <taxon>Embryophyta</taxon>
        <taxon>Tracheophyta</taxon>
        <taxon>Spermatophyta</taxon>
        <taxon>Magnoliopsida</taxon>
        <taxon>eudicotyledons</taxon>
        <taxon>Gunneridae</taxon>
        <taxon>Pentapetalae</taxon>
        <taxon>Saxifragales</taxon>
        <taxon>Crassulaceae</taxon>
        <taxon>Kalanchoe</taxon>
    </lineage>
</organism>
<dbReference type="PROSITE" id="PS50016">
    <property type="entry name" value="ZF_PHD_2"/>
    <property type="match status" value="2"/>
</dbReference>
<dbReference type="OMA" id="WLLETEY"/>
<feature type="domain" description="PHD-type" evidence="7">
    <location>
        <begin position="481"/>
        <end position="603"/>
    </location>
</feature>
<dbReference type="GO" id="GO:0005634">
    <property type="term" value="C:nucleus"/>
    <property type="evidence" value="ECO:0007669"/>
    <property type="project" value="UniProtKB-ARBA"/>
</dbReference>
<proteinExistence type="predicted"/>
<name>A0A7N0UNA5_KALFE</name>
<dbReference type="SMART" id="SM00249">
    <property type="entry name" value="PHD"/>
    <property type="match status" value="4"/>
</dbReference>
<dbReference type="PROSITE" id="PS51805">
    <property type="entry name" value="EPHD"/>
    <property type="match status" value="2"/>
</dbReference>
<dbReference type="GO" id="GO:0006357">
    <property type="term" value="P:regulation of transcription by RNA polymerase II"/>
    <property type="evidence" value="ECO:0007669"/>
    <property type="project" value="TreeGrafter"/>
</dbReference>
<dbReference type="InterPro" id="IPR019787">
    <property type="entry name" value="Znf_PHD-finger"/>
</dbReference>
<dbReference type="InterPro" id="IPR019786">
    <property type="entry name" value="Zinc_finger_PHD-type_CS"/>
</dbReference>
<evidence type="ECO:0000256" key="1">
    <source>
        <dbReference type="ARBA" id="ARBA00022723"/>
    </source>
</evidence>
<feature type="region of interest" description="Disordered" evidence="5">
    <location>
        <begin position="1099"/>
        <end position="1124"/>
    </location>
</feature>
<dbReference type="CDD" id="cd15489">
    <property type="entry name" value="PHD_SF"/>
    <property type="match status" value="1"/>
</dbReference>
<dbReference type="Gene3D" id="3.30.40.10">
    <property type="entry name" value="Zinc/RING finger domain, C3HC4 (zinc finger)"/>
    <property type="match status" value="4"/>
</dbReference>
<feature type="region of interest" description="Disordered" evidence="5">
    <location>
        <begin position="339"/>
        <end position="368"/>
    </location>
</feature>
<dbReference type="InterPro" id="IPR050701">
    <property type="entry name" value="Histone_Mod_Regulator"/>
</dbReference>
<feature type="domain" description="PHD-type" evidence="6">
    <location>
        <begin position="412"/>
        <end position="466"/>
    </location>
</feature>
<dbReference type="PROSITE" id="PS01359">
    <property type="entry name" value="ZF_PHD_1"/>
    <property type="match status" value="2"/>
</dbReference>
<dbReference type="Gramene" id="Kaladp0076s0074.1.v1.1">
    <property type="protein sequence ID" value="Kaladp0076s0074.1.v1.1"/>
    <property type="gene ID" value="Kaladp0076s0074.v1.1"/>
</dbReference>
<evidence type="ECO:0000313" key="9">
    <source>
        <dbReference type="Proteomes" id="UP000594263"/>
    </source>
</evidence>
<accession>A0A7N0UNA5</accession>
<reference evidence="8" key="1">
    <citation type="submission" date="2021-01" db="UniProtKB">
        <authorList>
            <consortium name="EnsemblPlants"/>
        </authorList>
    </citation>
    <scope>IDENTIFICATION</scope>
</reference>
<feature type="domain" description="PHD-type" evidence="6">
    <location>
        <begin position="1162"/>
        <end position="1211"/>
    </location>
</feature>